<dbReference type="InterPro" id="IPR001867">
    <property type="entry name" value="OmpR/PhoB-type_DNA-bd"/>
</dbReference>
<dbReference type="FunFam" id="1.10.10.10:FF:000099">
    <property type="entry name" value="Two-component system response regulator TorR"/>
    <property type="match status" value="1"/>
</dbReference>
<dbReference type="GO" id="GO:0032993">
    <property type="term" value="C:protein-DNA complex"/>
    <property type="evidence" value="ECO:0007669"/>
    <property type="project" value="TreeGrafter"/>
</dbReference>
<evidence type="ECO:0000256" key="2">
    <source>
        <dbReference type="ARBA" id="ARBA00022490"/>
    </source>
</evidence>
<dbReference type="PANTHER" id="PTHR48111:SF4">
    <property type="entry name" value="DNA-BINDING DUAL TRANSCRIPTIONAL REGULATOR OMPR"/>
    <property type="match status" value="1"/>
</dbReference>
<feature type="DNA-binding region" description="OmpR/PhoB-type" evidence="9">
    <location>
        <begin position="136"/>
        <end position="237"/>
    </location>
</feature>
<organism evidence="12 13">
    <name type="scientific">Spiribacter salinus</name>
    <dbReference type="NCBI Taxonomy" id="1335746"/>
    <lineage>
        <taxon>Bacteria</taxon>
        <taxon>Pseudomonadati</taxon>
        <taxon>Pseudomonadota</taxon>
        <taxon>Gammaproteobacteria</taxon>
        <taxon>Chromatiales</taxon>
        <taxon>Ectothiorhodospiraceae</taxon>
        <taxon>Spiribacter</taxon>
    </lineage>
</organism>
<dbReference type="SMART" id="SM00862">
    <property type="entry name" value="Trans_reg_C"/>
    <property type="match status" value="1"/>
</dbReference>
<feature type="domain" description="Response regulatory" evidence="10">
    <location>
        <begin position="8"/>
        <end position="121"/>
    </location>
</feature>
<evidence type="ECO:0000256" key="9">
    <source>
        <dbReference type="PROSITE-ProRule" id="PRU01091"/>
    </source>
</evidence>
<evidence type="ECO:0000259" key="10">
    <source>
        <dbReference type="PROSITE" id="PS50110"/>
    </source>
</evidence>
<dbReference type="SUPFAM" id="SSF46894">
    <property type="entry name" value="C-terminal effector domain of the bipartite response regulators"/>
    <property type="match status" value="1"/>
</dbReference>
<feature type="modified residue" description="4-aspartylphosphate" evidence="8">
    <location>
        <position position="57"/>
    </location>
</feature>
<dbReference type="Pfam" id="PF00072">
    <property type="entry name" value="Response_reg"/>
    <property type="match status" value="1"/>
</dbReference>
<dbReference type="PROSITE" id="PS51755">
    <property type="entry name" value="OMPR_PHOB"/>
    <property type="match status" value="1"/>
</dbReference>
<dbReference type="Proteomes" id="UP000315400">
    <property type="component" value="Unassembled WGS sequence"/>
</dbReference>
<accession>A0A540VI99</accession>
<gene>
    <name evidence="12" type="ORF">FKY71_16595</name>
</gene>
<reference evidence="12 13" key="1">
    <citation type="submission" date="2019-06" db="EMBL/GenBank/DDBJ databases">
        <title>Metagenome assembled Genome of Spiribacter salinus SL48-SHIP from the microbial mat of Salt Lake 48 (Novosibirsk region, Russia).</title>
        <authorList>
            <person name="Shipova A."/>
            <person name="Rozanov A.S."/>
            <person name="Bryanskaya A.V."/>
            <person name="Peltek S.E."/>
        </authorList>
    </citation>
    <scope>NUCLEOTIDE SEQUENCE [LARGE SCALE GENOMIC DNA]</scope>
    <source>
        <strain evidence="12">SL48-SHIP-2</strain>
    </source>
</reference>
<keyword evidence="3 8" id="KW-0597">Phosphoprotein</keyword>
<dbReference type="EMBL" id="VIFK01000341">
    <property type="protein sequence ID" value="TQE96505.1"/>
    <property type="molecule type" value="Genomic_DNA"/>
</dbReference>
<evidence type="ECO:0000256" key="5">
    <source>
        <dbReference type="ARBA" id="ARBA00023015"/>
    </source>
</evidence>
<evidence type="ECO:0000256" key="6">
    <source>
        <dbReference type="ARBA" id="ARBA00023125"/>
    </source>
</evidence>
<dbReference type="InterPro" id="IPR011006">
    <property type="entry name" value="CheY-like_superfamily"/>
</dbReference>
<sequence length="244" mass="27600">MSDERQYTILVVDDQQEIREPLQDYLLQNGFNALTAANAEQAKGVAAGNHVDLSVLDISMPGEDGLSLCRYLRGAGETPIIFLTGKDEDTDRIVGLEVGADDYVIKPFNPRELLARIKAILRRIHASPPPAPARDFTAITFDQWRLDSRRKKLSSSSGTTEHQLTAAEYDLLMIFLRHPGRIFSRDELFKLTRDRAGGAFDRTIDNQIRRLRKKVEPEPARPHIIRTVWGRGYCLDVDVQRECG</sequence>
<dbReference type="PANTHER" id="PTHR48111">
    <property type="entry name" value="REGULATOR OF RPOS"/>
    <property type="match status" value="1"/>
</dbReference>
<comment type="subcellular location">
    <subcellularLocation>
        <location evidence="1">Cytoplasm</location>
    </subcellularLocation>
</comment>
<dbReference type="InterPro" id="IPR039420">
    <property type="entry name" value="WalR-like"/>
</dbReference>
<dbReference type="AlphaFoldDB" id="A0A540VI99"/>
<dbReference type="SMART" id="SM00448">
    <property type="entry name" value="REC"/>
    <property type="match status" value="1"/>
</dbReference>
<dbReference type="PROSITE" id="PS50110">
    <property type="entry name" value="RESPONSE_REGULATORY"/>
    <property type="match status" value="1"/>
</dbReference>
<dbReference type="InterPro" id="IPR016032">
    <property type="entry name" value="Sig_transdc_resp-reg_C-effctor"/>
</dbReference>
<evidence type="ECO:0000256" key="3">
    <source>
        <dbReference type="ARBA" id="ARBA00022553"/>
    </source>
</evidence>
<dbReference type="GO" id="GO:0000976">
    <property type="term" value="F:transcription cis-regulatory region binding"/>
    <property type="evidence" value="ECO:0007669"/>
    <property type="project" value="TreeGrafter"/>
</dbReference>
<dbReference type="Gene3D" id="1.10.10.10">
    <property type="entry name" value="Winged helix-like DNA-binding domain superfamily/Winged helix DNA-binding domain"/>
    <property type="match status" value="1"/>
</dbReference>
<dbReference type="Gene3D" id="3.40.50.2300">
    <property type="match status" value="1"/>
</dbReference>
<keyword evidence="5" id="KW-0805">Transcription regulation</keyword>
<dbReference type="SUPFAM" id="SSF52172">
    <property type="entry name" value="CheY-like"/>
    <property type="match status" value="1"/>
</dbReference>
<dbReference type="InterPro" id="IPR036388">
    <property type="entry name" value="WH-like_DNA-bd_sf"/>
</dbReference>
<keyword evidence="6 9" id="KW-0238">DNA-binding</keyword>
<evidence type="ECO:0000259" key="11">
    <source>
        <dbReference type="PROSITE" id="PS51755"/>
    </source>
</evidence>
<evidence type="ECO:0000256" key="1">
    <source>
        <dbReference type="ARBA" id="ARBA00004496"/>
    </source>
</evidence>
<evidence type="ECO:0000256" key="4">
    <source>
        <dbReference type="ARBA" id="ARBA00023012"/>
    </source>
</evidence>
<name>A0A540VI99_9GAMM</name>
<dbReference type="GO" id="GO:0005829">
    <property type="term" value="C:cytosol"/>
    <property type="evidence" value="ECO:0007669"/>
    <property type="project" value="TreeGrafter"/>
</dbReference>
<keyword evidence="7" id="KW-0804">Transcription</keyword>
<protein>
    <submittedName>
        <fullName evidence="12">Response regulator</fullName>
    </submittedName>
</protein>
<dbReference type="CDD" id="cd00383">
    <property type="entry name" value="trans_reg_C"/>
    <property type="match status" value="1"/>
</dbReference>
<comment type="caution">
    <text evidence="12">The sequence shown here is derived from an EMBL/GenBank/DDBJ whole genome shotgun (WGS) entry which is preliminary data.</text>
</comment>
<dbReference type="InterPro" id="IPR001789">
    <property type="entry name" value="Sig_transdc_resp-reg_receiver"/>
</dbReference>
<dbReference type="Gene3D" id="6.10.250.690">
    <property type="match status" value="1"/>
</dbReference>
<dbReference type="GO" id="GO:0006355">
    <property type="term" value="P:regulation of DNA-templated transcription"/>
    <property type="evidence" value="ECO:0007669"/>
    <property type="project" value="InterPro"/>
</dbReference>
<feature type="domain" description="OmpR/PhoB-type" evidence="11">
    <location>
        <begin position="136"/>
        <end position="237"/>
    </location>
</feature>
<keyword evidence="4" id="KW-0902">Two-component regulatory system</keyword>
<keyword evidence="2" id="KW-0963">Cytoplasm</keyword>
<dbReference type="GO" id="GO:0000156">
    <property type="term" value="F:phosphorelay response regulator activity"/>
    <property type="evidence" value="ECO:0007669"/>
    <property type="project" value="TreeGrafter"/>
</dbReference>
<evidence type="ECO:0000313" key="12">
    <source>
        <dbReference type="EMBL" id="TQE96505.1"/>
    </source>
</evidence>
<evidence type="ECO:0000313" key="13">
    <source>
        <dbReference type="Proteomes" id="UP000315400"/>
    </source>
</evidence>
<dbReference type="Pfam" id="PF00486">
    <property type="entry name" value="Trans_reg_C"/>
    <property type="match status" value="1"/>
</dbReference>
<proteinExistence type="predicted"/>
<evidence type="ECO:0000256" key="7">
    <source>
        <dbReference type="ARBA" id="ARBA00023163"/>
    </source>
</evidence>
<evidence type="ECO:0000256" key="8">
    <source>
        <dbReference type="PROSITE-ProRule" id="PRU00169"/>
    </source>
</evidence>